<comment type="caution">
    <text evidence="1">The sequence shown here is derived from an EMBL/GenBank/DDBJ whole genome shotgun (WGS) entry which is preliminary data.</text>
</comment>
<sequence>MMRKIGILPGLAAILLLGGCLPSFGTEKEEAVQENDESIEETVMIPDVQLKEEFYKTPISFKKSASRGLIVNNIYTKYDMQEAEEGLLRLSNQHFNPKNHYFQEGQHIDKETAQAWLSRSSANKAGLNPPIEEGMSEETASEVAPNYLAHIVEQNYLVMTDDKKLHLAGISVGLALNSTSYSRSGKETKITDKVLEKQGMKMAEEVVKRLRTQEGLSDIPIVVGLFKQESRNSIVPGTYFATAIAGKGQSAPTGWKVVNEKYVVFPASSANGEYREMNTTFDSFKQDIDAYFPSFVNVIGTGFYKDNNLKSLEIKVPIQFFGTSETIGFTQYMTSLVNQHFPNVHTEVSITSVNGPEALIVKEADNDKPFVHIYGY</sequence>
<dbReference type="Gene3D" id="3.10.570.10">
    <property type="entry name" value="sex pheromone staph- cam373 precursor domain"/>
    <property type="match status" value="1"/>
</dbReference>
<evidence type="ECO:0000313" key="1">
    <source>
        <dbReference type="EMBL" id="MET3659260.1"/>
    </source>
</evidence>
<evidence type="ECO:0000313" key="2">
    <source>
        <dbReference type="Proteomes" id="UP001549104"/>
    </source>
</evidence>
<dbReference type="CDD" id="cd13441">
    <property type="entry name" value="CamS_repeat_1"/>
    <property type="match status" value="1"/>
</dbReference>
<gene>
    <name evidence="1" type="ORF">ABIC55_004399</name>
</gene>
<dbReference type="PIRSF" id="PIRSF012509">
    <property type="entry name" value="CamS"/>
    <property type="match status" value="1"/>
</dbReference>
<reference evidence="1 2" key="1">
    <citation type="submission" date="2024-06" db="EMBL/GenBank/DDBJ databases">
        <title>Sorghum-associated microbial communities from plants grown in Nebraska, USA.</title>
        <authorList>
            <person name="Schachtman D."/>
        </authorList>
    </citation>
    <scope>NUCLEOTIDE SEQUENCE [LARGE SCALE GENOMIC DNA]</scope>
    <source>
        <strain evidence="1 2">1288</strain>
    </source>
</reference>
<protein>
    <submittedName>
        <fullName evidence="1">Protein involved in sex pheromone biosynthesis</fullName>
    </submittedName>
</protein>
<organism evidence="1 2">
    <name type="scientific">Sporosarcina psychrophila</name>
    <name type="common">Bacillus psychrophilus</name>
    <dbReference type="NCBI Taxonomy" id="1476"/>
    <lineage>
        <taxon>Bacteria</taxon>
        <taxon>Bacillati</taxon>
        <taxon>Bacillota</taxon>
        <taxon>Bacilli</taxon>
        <taxon>Bacillales</taxon>
        <taxon>Caryophanaceae</taxon>
        <taxon>Sporosarcina</taxon>
    </lineage>
</organism>
<dbReference type="PROSITE" id="PS51257">
    <property type="entry name" value="PROKAR_LIPOPROTEIN"/>
    <property type="match status" value="1"/>
</dbReference>
<accession>A0ABV2KF63</accession>
<name>A0ABV2KF63_SPOPS</name>
<dbReference type="InterPro" id="IPR011426">
    <property type="entry name" value="CamS"/>
</dbReference>
<proteinExistence type="predicted"/>
<keyword evidence="2" id="KW-1185">Reference proteome</keyword>
<dbReference type="Pfam" id="PF07537">
    <property type="entry name" value="CamS"/>
    <property type="match status" value="1"/>
</dbReference>
<dbReference type="EMBL" id="JBEPME010000009">
    <property type="protein sequence ID" value="MET3659260.1"/>
    <property type="molecule type" value="Genomic_DNA"/>
</dbReference>
<dbReference type="RefSeq" id="WP_335339512.1">
    <property type="nucleotide sequence ID" value="NZ_CP014616.1"/>
</dbReference>
<dbReference type="CDD" id="cd13440">
    <property type="entry name" value="CamS_repeat_2"/>
    <property type="match status" value="1"/>
</dbReference>
<dbReference type="Proteomes" id="UP001549104">
    <property type="component" value="Unassembled WGS sequence"/>
</dbReference>